<accession>A0A212RB95</accession>
<evidence type="ECO:0000313" key="3">
    <source>
        <dbReference type="Proteomes" id="UP000198418"/>
    </source>
</evidence>
<proteinExistence type="predicted"/>
<protein>
    <submittedName>
        <fullName evidence="2">Uncharacterized protein</fullName>
    </submittedName>
</protein>
<evidence type="ECO:0000256" key="1">
    <source>
        <dbReference type="SAM" id="Coils"/>
    </source>
</evidence>
<keyword evidence="3" id="KW-1185">Reference proteome</keyword>
<dbReference type="OrthoDB" id="9922489at2"/>
<dbReference type="Proteomes" id="UP000198418">
    <property type="component" value="Unassembled WGS sequence"/>
</dbReference>
<dbReference type="RefSeq" id="WP_088520350.1">
    <property type="nucleotide sequence ID" value="NZ_FYDG01000003.1"/>
</dbReference>
<gene>
    <name evidence="2" type="ORF">SAMN06265338_103233</name>
</gene>
<feature type="coiled-coil region" evidence="1">
    <location>
        <begin position="14"/>
        <end position="41"/>
    </location>
</feature>
<evidence type="ECO:0000313" key="2">
    <source>
        <dbReference type="EMBL" id="SNB69511.1"/>
    </source>
</evidence>
<reference evidence="3" key="1">
    <citation type="submission" date="2017-06" db="EMBL/GenBank/DDBJ databases">
        <authorList>
            <person name="Varghese N."/>
            <person name="Submissions S."/>
        </authorList>
    </citation>
    <scope>NUCLEOTIDE SEQUENCE [LARGE SCALE GENOMIC DNA]</scope>
    <source>
        <strain evidence="3">DSM 137</strain>
    </source>
</reference>
<keyword evidence="1" id="KW-0175">Coiled coil</keyword>
<sequence>MSKVWNELTPDHQIHALRTELDEALKTITAMQNDLTGLMRRFIELEAQQNSTYSLVNEVVTSIEKV</sequence>
<dbReference type="AlphaFoldDB" id="A0A212RB95"/>
<organism evidence="2 3">
    <name type="scientific">Rhodoblastus acidophilus</name>
    <name type="common">Rhodopseudomonas acidophila</name>
    <dbReference type="NCBI Taxonomy" id="1074"/>
    <lineage>
        <taxon>Bacteria</taxon>
        <taxon>Pseudomonadati</taxon>
        <taxon>Pseudomonadota</taxon>
        <taxon>Alphaproteobacteria</taxon>
        <taxon>Hyphomicrobiales</taxon>
        <taxon>Rhodoblastaceae</taxon>
        <taxon>Rhodoblastus</taxon>
    </lineage>
</organism>
<dbReference type="EMBL" id="FYDG01000003">
    <property type="protein sequence ID" value="SNB69511.1"/>
    <property type="molecule type" value="Genomic_DNA"/>
</dbReference>
<name>A0A212RB95_RHOAC</name>